<proteinExistence type="predicted"/>
<dbReference type="InterPro" id="IPR051532">
    <property type="entry name" value="Ester_Hydrolysis_Enzymes"/>
</dbReference>
<evidence type="ECO:0000313" key="4">
    <source>
        <dbReference type="EMBL" id="NYF78329.1"/>
    </source>
</evidence>
<feature type="signal peptide" evidence="2">
    <location>
        <begin position="1"/>
        <end position="19"/>
    </location>
</feature>
<feature type="chain" id="PRO_5030530612" evidence="2">
    <location>
        <begin position="20"/>
        <end position="468"/>
    </location>
</feature>
<comment type="caution">
    <text evidence="4">The sequence shown here is derived from an EMBL/GenBank/DDBJ whole genome shotgun (WGS) entry which is preliminary data.</text>
</comment>
<keyword evidence="2" id="KW-0732">Signal</keyword>
<organism evidence="4 5">
    <name type="scientific">Granulicella arctica</name>
    <dbReference type="NCBI Taxonomy" id="940613"/>
    <lineage>
        <taxon>Bacteria</taxon>
        <taxon>Pseudomonadati</taxon>
        <taxon>Acidobacteriota</taxon>
        <taxon>Terriglobia</taxon>
        <taxon>Terriglobales</taxon>
        <taxon>Acidobacteriaceae</taxon>
        <taxon>Granulicella</taxon>
    </lineage>
</organism>
<dbReference type="EMBL" id="JACCCW010000001">
    <property type="protein sequence ID" value="NYF78329.1"/>
    <property type="molecule type" value="Genomic_DNA"/>
</dbReference>
<evidence type="ECO:0000256" key="2">
    <source>
        <dbReference type="SAM" id="SignalP"/>
    </source>
</evidence>
<dbReference type="Gene3D" id="3.40.50.1110">
    <property type="entry name" value="SGNH hydrolase"/>
    <property type="match status" value="1"/>
</dbReference>
<dbReference type="PANTHER" id="PTHR30383">
    <property type="entry name" value="THIOESTERASE 1/PROTEASE 1/LYSOPHOSPHOLIPASE L1"/>
    <property type="match status" value="1"/>
</dbReference>
<dbReference type="Pfam" id="PF13472">
    <property type="entry name" value="Lipase_GDSL_2"/>
    <property type="match status" value="1"/>
</dbReference>
<dbReference type="RefSeq" id="WP_179487649.1">
    <property type="nucleotide sequence ID" value="NZ_JACCCW010000001.1"/>
</dbReference>
<dbReference type="Proteomes" id="UP000589520">
    <property type="component" value="Unassembled WGS sequence"/>
</dbReference>
<keyword evidence="5" id="KW-1185">Reference proteome</keyword>
<dbReference type="InterPro" id="IPR036514">
    <property type="entry name" value="SGNH_hydro_sf"/>
</dbReference>
<name>A0A7Y9PEQ6_9BACT</name>
<accession>A0A7Y9PEQ6</accession>
<dbReference type="Gene3D" id="2.60.120.1360">
    <property type="match status" value="1"/>
</dbReference>
<protein>
    <submittedName>
        <fullName evidence="4">Lysophospholipase L1-like esterase</fullName>
    </submittedName>
</protein>
<evidence type="ECO:0000259" key="3">
    <source>
        <dbReference type="Pfam" id="PF13472"/>
    </source>
</evidence>
<evidence type="ECO:0000256" key="1">
    <source>
        <dbReference type="SAM" id="MobiDB-lite"/>
    </source>
</evidence>
<feature type="domain" description="SGNH hydrolase-type esterase" evidence="3">
    <location>
        <begin position="262"/>
        <end position="425"/>
    </location>
</feature>
<reference evidence="4 5" key="1">
    <citation type="submission" date="2020-07" db="EMBL/GenBank/DDBJ databases">
        <title>Genomic Encyclopedia of Type Strains, Phase IV (KMG-V): Genome sequencing to study the core and pangenomes of soil and plant-associated prokaryotes.</title>
        <authorList>
            <person name="Whitman W."/>
        </authorList>
    </citation>
    <scope>NUCLEOTIDE SEQUENCE [LARGE SCALE GENOMIC DNA]</scope>
    <source>
        <strain evidence="4 5">X4EP2</strain>
    </source>
</reference>
<evidence type="ECO:0000313" key="5">
    <source>
        <dbReference type="Proteomes" id="UP000589520"/>
    </source>
</evidence>
<dbReference type="SUPFAM" id="SSF52266">
    <property type="entry name" value="SGNH hydrolase"/>
    <property type="match status" value="1"/>
</dbReference>
<dbReference type="AlphaFoldDB" id="A0A7Y9PEQ6"/>
<dbReference type="GO" id="GO:0016788">
    <property type="term" value="F:hydrolase activity, acting on ester bonds"/>
    <property type="evidence" value="ECO:0007669"/>
    <property type="project" value="UniProtKB-ARBA"/>
</dbReference>
<gene>
    <name evidence="4" type="ORF">HDF17_000616</name>
</gene>
<sequence>MQFPLKTALALSTCVLALAAVHHWKPDKGLSPSIYAEAWTVHLHRNPPAGVQPLPAQVAPTAPADLKDPAAPRVHYASSAFLVDDSGALDPLFARLAQLKDGEHVAILHYGDSPTTADLITGDVRALLQQRFGDAGHGYLLVAKPWAWYGHRGVDLTGHGWTISTAVGKMRADTYGLGGASFVGSSGASSRISLKDADQSAMELSFMEQPNGGTVRVSADGQSIATVDTAAETRQPAWKRIPLPAGAKTVDIAAESGQVELFGETFERSQRGILYNSLGLNGASTTVMSRGFNPAIWSAELQHDAPALVIINYGTNESSFGSFVDKQYEGELRTAIQRIRNALPNVSILVMSPMDRGERGGIDEIHTMATIPRIVAIQKRVAADTHCAFFDTFDAMGGDGTMSRWYTSSPHLVSADLIHPTPQGASIIAQIFVKNLMQEYDSYTAHQPGITQDTTQQAKPEQKQVSQP</sequence>
<feature type="region of interest" description="Disordered" evidence="1">
    <location>
        <begin position="449"/>
        <end position="468"/>
    </location>
</feature>
<dbReference type="InterPro" id="IPR013830">
    <property type="entry name" value="SGNH_hydro"/>
</dbReference>